<dbReference type="Gramene" id="RZC46527">
    <property type="protein sequence ID" value="RZC46527"/>
    <property type="gene ID" value="C5167_039480"/>
</dbReference>
<proteinExistence type="predicted"/>
<dbReference type="AlphaFoldDB" id="A0A4Y7IC75"/>
<reference evidence="1 2" key="1">
    <citation type="journal article" date="2018" name="Science">
        <title>The opium poppy genome and morphinan production.</title>
        <authorList>
            <person name="Guo L."/>
            <person name="Winzer T."/>
            <person name="Yang X."/>
            <person name="Li Y."/>
            <person name="Ning Z."/>
            <person name="He Z."/>
            <person name="Teodor R."/>
            <person name="Lu Y."/>
            <person name="Bowser T.A."/>
            <person name="Graham I.A."/>
            <person name="Ye K."/>
        </authorList>
    </citation>
    <scope>NUCLEOTIDE SEQUENCE [LARGE SCALE GENOMIC DNA]</scope>
    <source>
        <strain evidence="2">cv. HN1</strain>
        <tissue evidence="1">Leaves</tissue>
    </source>
</reference>
<dbReference type="STRING" id="3469.A0A4Y7IC75"/>
<keyword evidence="2" id="KW-1185">Reference proteome</keyword>
<dbReference type="EMBL" id="CM010715">
    <property type="protein sequence ID" value="RZC46527.1"/>
    <property type="molecule type" value="Genomic_DNA"/>
</dbReference>
<protein>
    <submittedName>
        <fullName evidence="1">Uncharacterized protein</fullName>
    </submittedName>
</protein>
<gene>
    <name evidence="1" type="ORF">C5167_039480</name>
</gene>
<dbReference type="Pfam" id="PF04720">
    <property type="entry name" value="PDDEXK_6"/>
    <property type="match status" value="1"/>
</dbReference>
<dbReference type="NCBIfam" id="TIGR01615">
    <property type="entry name" value="A_thal_3542"/>
    <property type="match status" value="1"/>
</dbReference>
<dbReference type="Proteomes" id="UP000316621">
    <property type="component" value="Chromosome 1"/>
</dbReference>
<sequence length="308" mass="35276">MAGKNGKMSVGHRILTMNFHNEVKFSDQAAASFADMDFGYFQENDQKPSDGICHDDIDDEEDKNPINVAESKQYWDDQNQLLQATLIRTSSIESKIRQITKEGMREYVLAGEKCVCRRPVIGGGCRSCMRREICERLGNAGFNSAICTSKWRKSPDIPSGEHTYLDVKDKSDPKKGEIRVVVELNFRAEFEMARASEDYNKLINRLPEVFVGKAERLRTLIKVLCSAAKKCMKENKMHMGPWRKQKYMQAKWFGTCERTISSSSFVDEFSSCDKQQKTKAYMPKASMLTFDLLENLPRLQQFTAVRVL</sequence>
<dbReference type="InterPro" id="IPR006502">
    <property type="entry name" value="PDDEXK-like"/>
</dbReference>
<evidence type="ECO:0000313" key="1">
    <source>
        <dbReference type="EMBL" id="RZC46527.1"/>
    </source>
</evidence>
<dbReference type="OMA" id="RVMCAAA"/>
<organism evidence="1 2">
    <name type="scientific">Papaver somniferum</name>
    <name type="common">Opium poppy</name>
    <dbReference type="NCBI Taxonomy" id="3469"/>
    <lineage>
        <taxon>Eukaryota</taxon>
        <taxon>Viridiplantae</taxon>
        <taxon>Streptophyta</taxon>
        <taxon>Embryophyta</taxon>
        <taxon>Tracheophyta</taxon>
        <taxon>Spermatophyta</taxon>
        <taxon>Magnoliopsida</taxon>
        <taxon>Ranunculales</taxon>
        <taxon>Papaveraceae</taxon>
        <taxon>Papaveroideae</taxon>
        <taxon>Papaver</taxon>
    </lineage>
</organism>
<evidence type="ECO:0000313" key="2">
    <source>
        <dbReference type="Proteomes" id="UP000316621"/>
    </source>
</evidence>
<dbReference type="PANTHER" id="PTHR31579:SF58">
    <property type="entry name" value="PLANT-SPECIFIC DOMAIN TIGR01615 FAMILY PROTEIN"/>
    <property type="match status" value="1"/>
</dbReference>
<name>A0A4Y7IC75_PAPSO</name>
<dbReference type="OrthoDB" id="691424at2759"/>
<dbReference type="PANTHER" id="PTHR31579">
    <property type="entry name" value="OS03G0796600 PROTEIN"/>
    <property type="match status" value="1"/>
</dbReference>
<accession>A0A4Y7IC75</accession>